<protein>
    <submittedName>
        <fullName evidence="1">Uncharacterized protein</fullName>
    </submittedName>
</protein>
<sequence>MSLRYWFGLGLVIEKLSGLNVEGIGPCGLLELPSKLVLMGLREYLCRGYFKNGPLGPGYDKRPTLGYARVRTGCDSGYVPGGTGGTVGYDPRRDKNDIKNPVLNGYLRISRNVLRLLGQLLDLILFYILRMLVHRKGCILFFLFILVYDSRGSSFPCVRPTRFLTRPPAFH</sequence>
<dbReference type="EMBL" id="JAVIJP010000039">
    <property type="protein sequence ID" value="KAL3627012.1"/>
    <property type="molecule type" value="Genomic_DNA"/>
</dbReference>
<accession>A0ABD3CBU9</accession>
<comment type="caution">
    <text evidence="1">The sequence shown here is derived from an EMBL/GenBank/DDBJ whole genome shotgun (WGS) entry which is preliminary data.</text>
</comment>
<dbReference type="AlphaFoldDB" id="A0ABD3CBU9"/>
<gene>
    <name evidence="1" type="ORF">CASFOL_028375</name>
</gene>
<evidence type="ECO:0000313" key="1">
    <source>
        <dbReference type="EMBL" id="KAL3627012.1"/>
    </source>
</evidence>
<keyword evidence="2" id="KW-1185">Reference proteome</keyword>
<evidence type="ECO:0000313" key="2">
    <source>
        <dbReference type="Proteomes" id="UP001632038"/>
    </source>
</evidence>
<proteinExistence type="predicted"/>
<dbReference type="Proteomes" id="UP001632038">
    <property type="component" value="Unassembled WGS sequence"/>
</dbReference>
<organism evidence="1 2">
    <name type="scientific">Castilleja foliolosa</name>
    <dbReference type="NCBI Taxonomy" id="1961234"/>
    <lineage>
        <taxon>Eukaryota</taxon>
        <taxon>Viridiplantae</taxon>
        <taxon>Streptophyta</taxon>
        <taxon>Embryophyta</taxon>
        <taxon>Tracheophyta</taxon>
        <taxon>Spermatophyta</taxon>
        <taxon>Magnoliopsida</taxon>
        <taxon>eudicotyledons</taxon>
        <taxon>Gunneridae</taxon>
        <taxon>Pentapetalae</taxon>
        <taxon>asterids</taxon>
        <taxon>lamiids</taxon>
        <taxon>Lamiales</taxon>
        <taxon>Orobanchaceae</taxon>
        <taxon>Pedicularideae</taxon>
        <taxon>Castillejinae</taxon>
        <taxon>Castilleja</taxon>
    </lineage>
</organism>
<name>A0ABD3CBU9_9LAMI</name>
<reference evidence="2" key="1">
    <citation type="journal article" date="2024" name="IScience">
        <title>Strigolactones Initiate the Formation of Haustorium-like Structures in Castilleja.</title>
        <authorList>
            <person name="Buerger M."/>
            <person name="Peterson D."/>
            <person name="Chory J."/>
        </authorList>
    </citation>
    <scope>NUCLEOTIDE SEQUENCE [LARGE SCALE GENOMIC DNA]</scope>
</reference>